<protein>
    <submittedName>
        <fullName evidence="1">Uncharacterized protein</fullName>
    </submittedName>
</protein>
<name>A0ABD2A7Q7_VESSQ</name>
<dbReference type="InterPro" id="IPR029063">
    <property type="entry name" value="SAM-dependent_MTases_sf"/>
</dbReference>
<comment type="caution">
    <text evidence="1">The sequence shown here is derived from an EMBL/GenBank/DDBJ whole genome shotgun (WGS) entry which is preliminary data.</text>
</comment>
<keyword evidence="2" id="KW-1185">Reference proteome</keyword>
<accession>A0ABD2A7Q7</accession>
<dbReference type="EMBL" id="JAUDFV010000154">
    <property type="protein sequence ID" value="KAL2715840.1"/>
    <property type="molecule type" value="Genomic_DNA"/>
</dbReference>
<dbReference type="SUPFAM" id="SSF53335">
    <property type="entry name" value="S-adenosyl-L-methionine-dependent methyltransferases"/>
    <property type="match status" value="1"/>
</dbReference>
<reference evidence="1 2" key="1">
    <citation type="journal article" date="2024" name="Ann. Entomol. Soc. Am.">
        <title>Genomic analyses of the southern and eastern yellowjacket wasps (Hymenoptera: Vespidae) reveal evolutionary signatures of social life.</title>
        <authorList>
            <person name="Catto M.A."/>
            <person name="Caine P.B."/>
            <person name="Orr S.E."/>
            <person name="Hunt B.G."/>
            <person name="Goodisman M.A.D."/>
        </authorList>
    </citation>
    <scope>NUCLEOTIDE SEQUENCE [LARGE SCALE GENOMIC DNA]</scope>
    <source>
        <strain evidence="1">233</strain>
        <tissue evidence="1">Head and thorax</tissue>
    </source>
</reference>
<sequence>MFEHVSNVGSSNCTEPCGEKTILNISDKLLLCTRMTVNLEDAKKQFTDLMRNLNKKDQEQFFSFILQEWKPMETVFQCRPVHAVTDDLRKDMEDAIIDDPVFLLNSIAYDIRKRVPFNGILSTEHIESPKKGENSDCESNVTLHVDEFLYDDDDMNELIDNGKLQKYYCIDCGSRDIKPLIFISHSMSRDALYFIFNTLLPTLEGKTVLDIGSRLGAVLYGAYVYTDATKIIGIEMNKEFCDLQCSIVNQYKMNDRIEILHKKIEDAPDVVRTSDVIVMNNPFEFYLPESVQVEMWRFLKNNLKKGTILVVRPNIETMLKDLQTGIVINDWLKPLSHQSNNQEVSSFSSITSQDNDKYDNIVCYEIK</sequence>
<proteinExistence type="predicted"/>
<organism evidence="1 2">
    <name type="scientific">Vespula squamosa</name>
    <name type="common">Southern yellow jacket</name>
    <name type="synonym">Wasp</name>
    <dbReference type="NCBI Taxonomy" id="30214"/>
    <lineage>
        <taxon>Eukaryota</taxon>
        <taxon>Metazoa</taxon>
        <taxon>Ecdysozoa</taxon>
        <taxon>Arthropoda</taxon>
        <taxon>Hexapoda</taxon>
        <taxon>Insecta</taxon>
        <taxon>Pterygota</taxon>
        <taxon>Neoptera</taxon>
        <taxon>Endopterygota</taxon>
        <taxon>Hymenoptera</taxon>
        <taxon>Apocrita</taxon>
        <taxon>Aculeata</taxon>
        <taxon>Vespoidea</taxon>
        <taxon>Vespidae</taxon>
        <taxon>Vespinae</taxon>
        <taxon>Vespula</taxon>
    </lineage>
</organism>
<dbReference type="PANTHER" id="PTHR43675:SF1">
    <property type="entry name" value="RIKEN CDNA 2700097O09 GENE"/>
    <property type="match status" value="1"/>
</dbReference>
<dbReference type="AlphaFoldDB" id="A0ABD2A7Q7"/>
<evidence type="ECO:0000313" key="2">
    <source>
        <dbReference type="Proteomes" id="UP001607302"/>
    </source>
</evidence>
<evidence type="ECO:0000313" key="1">
    <source>
        <dbReference type="EMBL" id="KAL2715840.1"/>
    </source>
</evidence>
<gene>
    <name evidence="1" type="ORF">V1478_013516</name>
</gene>
<dbReference type="InterPro" id="IPR026669">
    <property type="entry name" value="Arsenite_MeTrfase-like"/>
</dbReference>
<dbReference type="PANTHER" id="PTHR43675">
    <property type="entry name" value="ARSENITE METHYLTRANSFERASE"/>
    <property type="match status" value="1"/>
</dbReference>
<dbReference type="Proteomes" id="UP001607302">
    <property type="component" value="Unassembled WGS sequence"/>
</dbReference>
<dbReference type="Gene3D" id="3.40.50.150">
    <property type="entry name" value="Vaccinia Virus protein VP39"/>
    <property type="match status" value="1"/>
</dbReference>